<keyword evidence="1" id="KW-1133">Transmembrane helix</keyword>
<keyword evidence="3" id="KW-1185">Reference proteome</keyword>
<proteinExistence type="predicted"/>
<comment type="caution">
    <text evidence="2">The sequence shown here is derived from an EMBL/GenBank/DDBJ whole genome shotgun (WGS) entry which is preliminary data.</text>
</comment>
<organism evidence="2 3">
    <name type="scientific">Mesorhizobium shangrilense</name>
    <dbReference type="NCBI Taxonomy" id="460060"/>
    <lineage>
        <taxon>Bacteria</taxon>
        <taxon>Pseudomonadati</taxon>
        <taxon>Pseudomonadota</taxon>
        <taxon>Alphaproteobacteria</taxon>
        <taxon>Hyphomicrobiales</taxon>
        <taxon>Phyllobacteriaceae</taxon>
        <taxon>Mesorhizobium</taxon>
    </lineage>
</organism>
<dbReference type="PANTHER" id="PTHR34205">
    <property type="entry name" value="TRANSMEMBRANE PROTEIN"/>
    <property type="match status" value="1"/>
</dbReference>
<accession>A0ABV2D948</accession>
<dbReference type="Pfam" id="PF06127">
    <property type="entry name" value="Mpo1-like"/>
    <property type="match status" value="1"/>
</dbReference>
<feature type="transmembrane region" description="Helical" evidence="1">
    <location>
        <begin position="27"/>
        <end position="60"/>
    </location>
</feature>
<evidence type="ECO:0000313" key="2">
    <source>
        <dbReference type="EMBL" id="MET2826548.1"/>
    </source>
</evidence>
<evidence type="ECO:0000256" key="1">
    <source>
        <dbReference type="SAM" id="Phobius"/>
    </source>
</evidence>
<dbReference type="Proteomes" id="UP001548832">
    <property type="component" value="Unassembled WGS sequence"/>
</dbReference>
<dbReference type="RefSeq" id="WP_354458653.1">
    <property type="nucleotide sequence ID" value="NZ_JBEWSZ010000001.1"/>
</dbReference>
<dbReference type="PANTHER" id="PTHR34205:SF2">
    <property type="entry name" value="DUF962 DOMAIN-CONTAINING PROTEIN"/>
    <property type="match status" value="1"/>
</dbReference>
<protein>
    <submittedName>
        <fullName evidence="2">Mpo1-like protein</fullName>
    </submittedName>
</protein>
<dbReference type="InterPro" id="IPR009305">
    <property type="entry name" value="Mpo1-like"/>
</dbReference>
<gene>
    <name evidence="2" type="ORF">ABVQ20_06135</name>
</gene>
<sequence length="113" mass="12687">MDPQTFDGYWLGYLAGHSRPSTRLVHYLGLFFAPIAGIVASFLLVWWAFLVIIPLFYLAALLTHPLLEHNSNKPFADRPLWSAIALLRMLALDMTGGLGRQLRRLDGVARPTP</sequence>
<dbReference type="EMBL" id="JBEWSZ010000001">
    <property type="protein sequence ID" value="MET2826548.1"/>
    <property type="molecule type" value="Genomic_DNA"/>
</dbReference>
<name>A0ABV2D948_9HYPH</name>
<evidence type="ECO:0000313" key="3">
    <source>
        <dbReference type="Proteomes" id="UP001548832"/>
    </source>
</evidence>
<reference evidence="2 3" key="1">
    <citation type="submission" date="2024-06" db="EMBL/GenBank/DDBJ databases">
        <authorList>
            <person name="Kim D.-U."/>
        </authorList>
    </citation>
    <scope>NUCLEOTIDE SEQUENCE [LARGE SCALE GENOMIC DNA]</scope>
    <source>
        <strain evidence="2 3">KACC15460</strain>
    </source>
</reference>
<keyword evidence="1" id="KW-0472">Membrane</keyword>
<keyword evidence="1" id="KW-0812">Transmembrane</keyword>